<comment type="subunit">
    <text evidence="4">AMPK is a heterotrimer of an alpha catalytic subunit (PRKAA1 or PRKAA2), a beta (PRKAB1 or PRKAB2) and a gamma non-catalytic subunits (PRKAG1, PRKAG2 or PRKAG3). Interacts with FNIP1 and FNIP2.</text>
</comment>
<dbReference type="GO" id="GO:0019887">
    <property type="term" value="F:protein kinase regulator activity"/>
    <property type="evidence" value="ECO:0007669"/>
    <property type="project" value="TreeGrafter"/>
</dbReference>
<keyword evidence="2" id="KW-0677">Repeat</keyword>
<comment type="caution">
    <text evidence="8">The sequence shown here is derived from an EMBL/GenBank/DDBJ whole genome shotgun (WGS) entry which is preliminary data.</text>
</comment>
<dbReference type="Pfam" id="PF00571">
    <property type="entry name" value="CBS"/>
    <property type="match status" value="3"/>
</dbReference>
<dbReference type="EMBL" id="NIVC01000067">
    <property type="protein sequence ID" value="PAA92018.1"/>
    <property type="molecule type" value="Genomic_DNA"/>
</dbReference>
<dbReference type="PANTHER" id="PTHR13780">
    <property type="entry name" value="AMP-ACTIVATED PROTEIN KINASE, GAMMA REGULATORY SUBUNIT"/>
    <property type="match status" value="1"/>
</dbReference>
<dbReference type="SMART" id="SM00116">
    <property type="entry name" value="CBS"/>
    <property type="match status" value="4"/>
</dbReference>
<proteinExistence type="inferred from homology"/>
<dbReference type="PANTHER" id="PTHR13780:SF35">
    <property type="entry name" value="LD22662P"/>
    <property type="match status" value="1"/>
</dbReference>
<feature type="region of interest" description="Disordered" evidence="6">
    <location>
        <begin position="1"/>
        <end position="172"/>
    </location>
</feature>
<dbReference type="GO" id="GO:0005737">
    <property type="term" value="C:cytoplasm"/>
    <property type="evidence" value="ECO:0007669"/>
    <property type="project" value="TreeGrafter"/>
</dbReference>
<dbReference type="Proteomes" id="UP000215902">
    <property type="component" value="Unassembled WGS sequence"/>
</dbReference>
<dbReference type="InterPro" id="IPR000644">
    <property type="entry name" value="CBS_dom"/>
</dbReference>
<protein>
    <recommendedName>
        <fullName evidence="7">CBS domain-containing protein</fullName>
    </recommendedName>
</protein>
<evidence type="ECO:0000256" key="4">
    <source>
        <dbReference type="ARBA" id="ARBA00025878"/>
    </source>
</evidence>
<dbReference type="PROSITE" id="PS51371">
    <property type="entry name" value="CBS"/>
    <property type="match status" value="4"/>
</dbReference>
<comment type="similarity">
    <text evidence="1">Belongs to the 5'-AMP-activated protein kinase gamma subunit family.</text>
</comment>
<dbReference type="GO" id="GO:0031588">
    <property type="term" value="C:nucleotide-activated protein kinase complex"/>
    <property type="evidence" value="ECO:0007669"/>
    <property type="project" value="TreeGrafter"/>
</dbReference>
<evidence type="ECO:0000256" key="5">
    <source>
        <dbReference type="PROSITE-ProRule" id="PRU00703"/>
    </source>
</evidence>
<sequence length="814" mass="90288">MQRHHSADQDDNYQSQYRVGLGLERQEEIDSELAKLPPMAPLQSPPFEDQETASSSLDRGGQHQPESPHSCNSNNQCGECDDSVFSDLPLTPLSQTQTGPSSAHCSHPSADSGISAAASSPPPAQPRRLLEPLQAATSGLLIRRRRRRTKSEEVPVPSPPSSPSSTTVGPGNRLATLREDLRNFMGHQRQRLQQARSASRRQRSQSIAEEEGEDEDEQQALVVPPGEQQSEHQHQHLQQRSTVKQFFLDTIRPRAKSENAHTISRPKTRAAGDSPGTPTAATVSPTGPAIRSPVGGLVSRLRHLATSDSDRHLRRRTGSSGQQRLPHPSLMPLDCAHHAEVCENRVRKSQTISMDGNGTYERDQETYSPLPGFIQERHKDLFENLSHSPDLEGQCSIQSPAALAESRSHWSQQHSISSGANSRMSQGQPPLVSPSASSGLPARQRSQSGAEVQVTENEKYIIFRSRCQNDCSSVDMEEVRTESLGDPSRVFAIFVQKHRCYDLIPTSNKLLVFDNSLNVRKAFFALVYNGLRAAPLWDAQQQRFVGMLTISDFIHILQNYYRSALVPMEELETHRISTWRAELSNRLKPLIWISPEASLHDAVRLLLQARVHRLPVIDPATGNALFIVTHKRILKYIFLYIHQLPMPAWLARPVKQLGIGTYSDIVTIGETTPLVRVLSLFVQNRVSALPVVNGDGRLVDIYSKFDVINLAATKTYNNLDISVKEALQYRRDRFEGVSSCRGEDSLKSVIEKLVTAEVHRLVVTDSDNRVAGLLSLSDVLKALIVDCDKFGCCEAGDGDTMDSAFAPVESMDMS</sequence>
<feature type="region of interest" description="Disordered" evidence="6">
    <location>
        <begin position="402"/>
        <end position="452"/>
    </location>
</feature>
<dbReference type="STRING" id="282301.A0A267H172"/>
<evidence type="ECO:0000256" key="3">
    <source>
        <dbReference type="ARBA" id="ARBA00023122"/>
    </source>
</evidence>
<evidence type="ECO:0000256" key="6">
    <source>
        <dbReference type="SAM" id="MobiDB-lite"/>
    </source>
</evidence>
<feature type="domain" description="CBS" evidence="7">
    <location>
        <begin position="586"/>
        <end position="644"/>
    </location>
</feature>
<dbReference type="CDD" id="cd04618">
    <property type="entry name" value="CBS_euAMPK_gamma-like_repeat1"/>
    <property type="match status" value="1"/>
</dbReference>
<feature type="region of interest" description="Disordered" evidence="6">
    <location>
        <begin position="184"/>
        <end position="240"/>
    </location>
</feature>
<feature type="domain" description="CBS" evidence="7">
    <location>
        <begin position="505"/>
        <end position="565"/>
    </location>
</feature>
<dbReference type="InterPro" id="IPR050511">
    <property type="entry name" value="AMPK_gamma/SDS23_families"/>
</dbReference>
<dbReference type="AlphaFoldDB" id="A0A267H172"/>
<dbReference type="Gene3D" id="3.10.580.10">
    <property type="entry name" value="CBS-domain"/>
    <property type="match status" value="2"/>
</dbReference>
<dbReference type="CDD" id="cd04641">
    <property type="entry name" value="CBS_euAMPK_gamma-like_repeat2"/>
    <property type="match status" value="1"/>
</dbReference>
<feature type="domain" description="CBS" evidence="7">
    <location>
        <begin position="659"/>
        <end position="721"/>
    </location>
</feature>
<feature type="region of interest" description="Disordered" evidence="6">
    <location>
        <begin position="254"/>
        <end position="330"/>
    </location>
</feature>
<keyword evidence="3 5" id="KW-0129">CBS domain</keyword>
<feature type="compositionally biased region" description="Acidic residues" evidence="6">
    <location>
        <begin position="208"/>
        <end position="218"/>
    </location>
</feature>
<evidence type="ECO:0000256" key="2">
    <source>
        <dbReference type="ARBA" id="ARBA00022737"/>
    </source>
</evidence>
<feature type="domain" description="CBS" evidence="7">
    <location>
        <begin position="731"/>
        <end position="790"/>
    </location>
</feature>
<name>A0A267H172_9PLAT</name>
<keyword evidence="9" id="KW-1185">Reference proteome</keyword>
<dbReference type="SUPFAM" id="SSF54631">
    <property type="entry name" value="CBS-domain pair"/>
    <property type="match status" value="2"/>
</dbReference>
<evidence type="ECO:0000313" key="8">
    <source>
        <dbReference type="EMBL" id="PAA92018.1"/>
    </source>
</evidence>
<reference evidence="8 9" key="1">
    <citation type="submission" date="2017-06" db="EMBL/GenBank/DDBJ databases">
        <title>A platform for efficient transgenesis in Macrostomum lignano, a flatworm model organism for stem cell research.</title>
        <authorList>
            <person name="Berezikov E."/>
        </authorList>
    </citation>
    <scope>NUCLEOTIDE SEQUENCE [LARGE SCALE GENOMIC DNA]</scope>
    <source>
        <strain evidence="8">DV1</strain>
        <tissue evidence="8">Whole organism</tissue>
    </source>
</reference>
<evidence type="ECO:0000313" key="9">
    <source>
        <dbReference type="Proteomes" id="UP000215902"/>
    </source>
</evidence>
<feature type="compositionally biased region" description="Polar residues" evidence="6">
    <location>
        <begin position="409"/>
        <end position="450"/>
    </location>
</feature>
<organism evidence="8 9">
    <name type="scientific">Macrostomum lignano</name>
    <dbReference type="NCBI Taxonomy" id="282301"/>
    <lineage>
        <taxon>Eukaryota</taxon>
        <taxon>Metazoa</taxon>
        <taxon>Spiralia</taxon>
        <taxon>Lophotrochozoa</taxon>
        <taxon>Platyhelminthes</taxon>
        <taxon>Rhabditophora</taxon>
        <taxon>Macrostomorpha</taxon>
        <taxon>Macrostomida</taxon>
        <taxon>Macrostomidae</taxon>
        <taxon>Macrostomum</taxon>
    </lineage>
</organism>
<evidence type="ECO:0000259" key="7">
    <source>
        <dbReference type="PROSITE" id="PS51371"/>
    </source>
</evidence>
<feature type="compositionally biased region" description="Polar residues" evidence="6">
    <location>
        <begin position="64"/>
        <end position="77"/>
    </location>
</feature>
<dbReference type="OrthoDB" id="449052at2759"/>
<dbReference type="InterPro" id="IPR046342">
    <property type="entry name" value="CBS_dom_sf"/>
</dbReference>
<dbReference type="GO" id="GO:0016208">
    <property type="term" value="F:AMP binding"/>
    <property type="evidence" value="ECO:0007669"/>
    <property type="project" value="TreeGrafter"/>
</dbReference>
<feature type="compositionally biased region" description="Low complexity" evidence="6">
    <location>
        <begin position="108"/>
        <end position="119"/>
    </location>
</feature>
<gene>
    <name evidence="8" type="ORF">BOX15_Mlig000115g1</name>
</gene>
<dbReference type="GO" id="GO:0019901">
    <property type="term" value="F:protein kinase binding"/>
    <property type="evidence" value="ECO:0007669"/>
    <property type="project" value="TreeGrafter"/>
</dbReference>
<feature type="compositionally biased region" description="Polar residues" evidence="6">
    <location>
        <begin position="92"/>
        <end position="104"/>
    </location>
</feature>
<evidence type="ECO:0000256" key="1">
    <source>
        <dbReference type="ARBA" id="ARBA00006750"/>
    </source>
</evidence>
<feature type="compositionally biased region" description="Polar residues" evidence="6">
    <location>
        <begin position="276"/>
        <end position="285"/>
    </location>
</feature>
<dbReference type="GO" id="GO:0005634">
    <property type="term" value="C:nucleus"/>
    <property type="evidence" value="ECO:0007669"/>
    <property type="project" value="TreeGrafter"/>
</dbReference>
<accession>A0A267H172</accession>